<accession>A0ABN7LLG2</accession>
<evidence type="ECO:0000313" key="1">
    <source>
        <dbReference type="EMBL" id="CAE6757245.1"/>
    </source>
</evidence>
<dbReference type="Proteomes" id="UP000675880">
    <property type="component" value="Unassembled WGS sequence"/>
</dbReference>
<evidence type="ECO:0008006" key="3">
    <source>
        <dbReference type="Google" id="ProtNLM"/>
    </source>
</evidence>
<proteinExistence type="predicted"/>
<reference evidence="1 2" key="1">
    <citation type="submission" date="2021-02" db="EMBL/GenBank/DDBJ databases">
        <authorList>
            <person name="Han P."/>
        </authorList>
    </citation>
    <scope>NUCLEOTIDE SEQUENCE [LARGE SCALE GENOMIC DNA]</scope>
    <source>
        <strain evidence="1">Candidatus Nitrospira sp. ZN2</strain>
    </source>
</reference>
<organism evidence="1 2">
    <name type="scientific">Nitrospira defluvii</name>
    <dbReference type="NCBI Taxonomy" id="330214"/>
    <lineage>
        <taxon>Bacteria</taxon>
        <taxon>Pseudomonadati</taxon>
        <taxon>Nitrospirota</taxon>
        <taxon>Nitrospiria</taxon>
        <taxon>Nitrospirales</taxon>
        <taxon>Nitrospiraceae</taxon>
        <taxon>Nitrospira</taxon>
    </lineage>
</organism>
<keyword evidence="2" id="KW-1185">Reference proteome</keyword>
<name>A0ABN7LLG2_9BACT</name>
<protein>
    <recommendedName>
        <fullName evidence="3">Secreted protein</fullName>
    </recommendedName>
</protein>
<comment type="caution">
    <text evidence="1">The sequence shown here is derived from an EMBL/GenBank/DDBJ whole genome shotgun (WGS) entry which is preliminary data.</text>
</comment>
<sequence length="87" mass="10185">MESLVFVLFLTVVFVAWMGQVTQPRVCMRRVRHHSVLAVRGQQFINTLWRARDAEQSSIYAERLRLLRARADRPKDSGRGRPLLHLN</sequence>
<evidence type="ECO:0000313" key="2">
    <source>
        <dbReference type="Proteomes" id="UP000675880"/>
    </source>
</evidence>
<gene>
    <name evidence="1" type="ORF">NSPZN2_30465</name>
</gene>
<dbReference type="EMBL" id="CAJNBJ010000016">
    <property type="protein sequence ID" value="CAE6757245.1"/>
    <property type="molecule type" value="Genomic_DNA"/>
</dbReference>